<protein>
    <submittedName>
        <fullName evidence="1">Uncharacterized protein</fullName>
    </submittedName>
</protein>
<sequence>MPPSLVWIISRDYRPEAAHLVSGAFRQQRTQLATHPISNAFLMLQTPLLTHSPCNVTTQKCPTRRCHYCLNSCSMMIYNLVKSGSRILS</sequence>
<accession>A0ABD0JMD2</accession>
<keyword evidence="2" id="KW-1185">Reference proteome</keyword>
<dbReference type="Proteomes" id="UP001519460">
    <property type="component" value="Unassembled WGS sequence"/>
</dbReference>
<evidence type="ECO:0000313" key="2">
    <source>
        <dbReference type="Proteomes" id="UP001519460"/>
    </source>
</evidence>
<name>A0ABD0JMD2_9CAEN</name>
<dbReference type="EMBL" id="JACVVK020000399">
    <property type="protein sequence ID" value="KAK7475637.1"/>
    <property type="molecule type" value="Genomic_DNA"/>
</dbReference>
<dbReference type="AlphaFoldDB" id="A0ABD0JMD2"/>
<comment type="caution">
    <text evidence="1">The sequence shown here is derived from an EMBL/GenBank/DDBJ whole genome shotgun (WGS) entry which is preliminary data.</text>
</comment>
<evidence type="ECO:0000313" key="1">
    <source>
        <dbReference type="EMBL" id="KAK7475637.1"/>
    </source>
</evidence>
<organism evidence="1 2">
    <name type="scientific">Batillaria attramentaria</name>
    <dbReference type="NCBI Taxonomy" id="370345"/>
    <lineage>
        <taxon>Eukaryota</taxon>
        <taxon>Metazoa</taxon>
        <taxon>Spiralia</taxon>
        <taxon>Lophotrochozoa</taxon>
        <taxon>Mollusca</taxon>
        <taxon>Gastropoda</taxon>
        <taxon>Caenogastropoda</taxon>
        <taxon>Sorbeoconcha</taxon>
        <taxon>Cerithioidea</taxon>
        <taxon>Batillariidae</taxon>
        <taxon>Batillaria</taxon>
    </lineage>
</organism>
<proteinExistence type="predicted"/>
<reference evidence="1 2" key="1">
    <citation type="journal article" date="2023" name="Sci. Data">
        <title>Genome assembly of the Korean intertidal mud-creeper Batillaria attramentaria.</title>
        <authorList>
            <person name="Patra A.K."/>
            <person name="Ho P.T."/>
            <person name="Jun S."/>
            <person name="Lee S.J."/>
            <person name="Kim Y."/>
            <person name="Won Y.J."/>
        </authorList>
    </citation>
    <scope>NUCLEOTIDE SEQUENCE [LARGE SCALE GENOMIC DNA]</scope>
    <source>
        <strain evidence="1">Wonlab-2016</strain>
    </source>
</reference>
<gene>
    <name evidence="1" type="ORF">BaRGS_00033130</name>
</gene>